<sequence length="229" mass="25097">MRVLLVEDEPTLALTLRRVLERAGFAVDLADDGEEALFLGETEPFDAVVLDLGLPRLDGIGVLRRWRAAGIGVPVLILTARGGWPEKVAGFEAGADDYVTKPFEMEEVVLRLKALIRRAAGHPSTELVAGPLRLDTTSGRGSVEGRPLDLTAQEYKILTYLLLRQGQTVSRSDIVDHVYDRDSDRDSNVIDVLVGRLRRKLGAPLIHTVRGLGYRLEAESAPPDQGALR</sequence>
<dbReference type="InterPro" id="IPR036388">
    <property type="entry name" value="WH-like_DNA-bd_sf"/>
</dbReference>
<keyword evidence="11" id="KW-1185">Reference proteome</keyword>
<dbReference type="InterPro" id="IPR001867">
    <property type="entry name" value="OmpR/PhoB-type_DNA-bd"/>
</dbReference>
<dbReference type="FunFam" id="3.40.50.2300:FF:000002">
    <property type="entry name" value="DNA-binding response regulator PhoP"/>
    <property type="match status" value="1"/>
</dbReference>
<evidence type="ECO:0000259" key="8">
    <source>
        <dbReference type="PROSITE" id="PS50110"/>
    </source>
</evidence>
<reference evidence="10 11" key="1">
    <citation type="journal article" date="2011" name="Stand. Genomic Sci.">
        <title>Complete genome sequence of Rhodospirillum rubrum type strain (S1).</title>
        <authorList>
            <person name="Munk A.C."/>
            <person name="Copeland A."/>
            <person name="Lucas S."/>
            <person name="Lapidus A."/>
            <person name="Del Rio T.G."/>
            <person name="Barry K."/>
            <person name="Detter J.C."/>
            <person name="Hammon N."/>
            <person name="Israni S."/>
            <person name="Pitluck S."/>
            <person name="Brettin T."/>
            <person name="Bruce D."/>
            <person name="Han C."/>
            <person name="Tapia R."/>
            <person name="Gilna P."/>
            <person name="Schmutz J."/>
            <person name="Larimer F."/>
            <person name="Land M."/>
            <person name="Kyrpides N.C."/>
            <person name="Mavromatis K."/>
            <person name="Richardson P."/>
            <person name="Rohde M."/>
            <person name="Goker M."/>
            <person name="Klenk H.P."/>
            <person name="Zhang Y."/>
            <person name="Roberts G.P."/>
            <person name="Reslewic S."/>
            <person name="Schwartz D.C."/>
        </authorList>
    </citation>
    <scope>NUCLEOTIDE SEQUENCE [LARGE SCALE GENOMIC DNA]</scope>
    <source>
        <strain evidence="11">ATCC 11170 / ATH 1.1.1 / DSM 467 / LMG 4362 / NCIMB 8255 / S1</strain>
    </source>
</reference>
<dbReference type="PhylomeDB" id="Q2RPG3"/>
<dbReference type="EnsemblBacteria" id="ABC23982">
    <property type="protein sequence ID" value="ABC23982"/>
    <property type="gene ID" value="Rru_A3187"/>
</dbReference>
<dbReference type="STRING" id="269796.Rru_A3187"/>
<accession>Q2RPG3</accession>
<dbReference type="InterPro" id="IPR011006">
    <property type="entry name" value="CheY-like_superfamily"/>
</dbReference>
<dbReference type="Pfam" id="PF00486">
    <property type="entry name" value="Trans_reg_C"/>
    <property type="match status" value="1"/>
</dbReference>
<dbReference type="GO" id="GO:0032993">
    <property type="term" value="C:protein-DNA complex"/>
    <property type="evidence" value="ECO:0007669"/>
    <property type="project" value="TreeGrafter"/>
</dbReference>
<dbReference type="CDD" id="cd00383">
    <property type="entry name" value="trans_reg_C"/>
    <property type="match status" value="1"/>
</dbReference>
<dbReference type="eggNOG" id="COG0745">
    <property type="taxonomic scope" value="Bacteria"/>
</dbReference>
<keyword evidence="3" id="KW-0805">Transcription regulation</keyword>
<dbReference type="Gene3D" id="3.40.50.2300">
    <property type="match status" value="1"/>
</dbReference>
<evidence type="ECO:0000256" key="3">
    <source>
        <dbReference type="ARBA" id="ARBA00023015"/>
    </source>
</evidence>
<protein>
    <submittedName>
        <fullName evidence="10">Two component transcriptional regulator, winged helix family</fullName>
    </submittedName>
</protein>
<dbReference type="KEGG" id="rru:Rru_A3187"/>
<dbReference type="GO" id="GO:0000976">
    <property type="term" value="F:transcription cis-regulatory region binding"/>
    <property type="evidence" value="ECO:0007669"/>
    <property type="project" value="TreeGrafter"/>
</dbReference>
<evidence type="ECO:0000256" key="5">
    <source>
        <dbReference type="ARBA" id="ARBA00023163"/>
    </source>
</evidence>
<feature type="domain" description="OmpR/PhoB-type" evidence="9">
    <location>
        <begin position="124"/>
        <end position="218"/>
    </location>
</feature>
<feature type="DNA-binding region" description="OmpR/PhoB-type" evidence="7">
    <location>
        <begin position="124"/>
        <end position="218"/>
    </location>
</feature>
<name>Q2RPG3_RHORT</name>
<organism evidence="10 11">
    <name type="scientific">Rhodospirillum rubrum (strain ATCC 11170 / ATH 1.1.1 / DSM 467 / LMG 4362 / NCIMB 8255 / S1)</name>
    <dbReference type="NCBI Taxonomy" id="269796"/>
    <lineage>
        <taxon>Bacteria</taxon>
        <taxon>Pseudomonadati</taxon>
        <taxon>Pseudomonadota</taxon>
        <taxon>Alphaproteobacteria</taxon>
        <taxon>Rhodospirillales</taxon>
        <taxon>Rhodospirillaceae</taxon>
        <taxon>Rhodospirillum</taxon>
    </lineage>
</organism>
<evidence type="ECO:0000259" key="9">
    <source>
        <dbReference type="PROSITE" id="PS51755"/>
    </source>
</evidence>
<evidence type="ECO:0000313" key="10">
    <source>
        <dbReference type="EMBL" id="ABC23982.1"/>
    </source>
</evidence>
<dbReference type="Gene3D" id="1.10.10.10">
    <property type="entry name" value="Winged helix-like DNA-binding domain superfamily/Winged helix DNA-binding domain"/>
    <property type="match status" value="1"/>
</dbReference>
<dbReference type="PANTHER" id="PTHR48111">
    <property type="entry name" value="REGULATOR OF RPOS"/>
    <property type="match status" value="1"/>
</dbReference>
<keyword evidence="1 6" id="KW-0597">Phosphoprotein</keyword>
<evidence type="ECO:0000256" key="7">
    <source>
        <dbReference type="PROSITE-ProRule" id="PRU01091"/>
    </source>
</evidence>
<dbReference type="SMART" id="SM00448">
    <property type="entry name" value="REC"/>
    <property type="match status" value="1"/>
</dbReference>
<gene>
    <name evidence="10" type="ordered locus">Rru_A3187</name>
</gene>
<keyword evidence="4 7" id="KW-0238">DNA-binding</keyword>
<keyword evidence="2" id="KW-0902">Two-component regulatory system</keyword>
<dbReference type="PANTHER" id="PTHR48111:SF37">
    <property type="entry name" value="RESPONSE REGULATOR PROTEIN CARR"/>
    <property type="match status" value="1"/>
</dbReference>
<dbReference type="PATRIC" id="fig|269796.9.peg.3300"/>
<dbReference type="RefSeq" id="WP_011390935.1">
    <property type="nucleotide sequence ID" value="NC_007643.1"/>
</dbReference>
<feature type="modified residue" description="4-aspartylphosphate" evidence="6">
    <location>
        <position position="51"/>
    </location>
</feature>
<proteinExistence type="predicted"/>
<keyword evidence="5" id="KW-0804">Transcription</keyword>
<dbReference type="AlphaFoldDB" id="Q2RPG3"/>
<dbReference type="PROSITE" id="PS50110">
    <property type="entry name" value="RESPONSE_REGULATORY"/>
    <property type="match status" value="1"/>
</dbReference>
<dbReference type="CDD" id="cd19934">
    <property type="entry name" value="REC_OmpR_EcPhoP-like"/>
    <property type="match status" value="1"/>
</dbReference>
<evidence type="ECO:0000313" key="11">
    <source>
        <dbReference type="Proteomes" id="UP000001929"/>
    </source>
</evidence>
<dbReference type="HOGENOM" id="CLU_000445_30_1_5"/>
<dbReference type="EMBL" id="CP000230">
    <property type="protein sequence ID" value="ABC23982.1"/>
    <property type="molecule type" value="Genomic_DNA"/>
</dbReference>
<dbReference type="InterPro" id="IPR001789">
    <property type="entry name" value="Sig_transdc_resp-reg_receiver"/>
</dbReference>
<dbReference type="Proteomes" id="UP000001929">
    <property type="component" value="Chromosome"/>
</dbReference>
<evidence type="ECO:0000256" key="6">
    <source>
        <dbReference type="PROSITE-ProRule" id="PRU00169"/>
    </source>
</evidence>
<evidence type="ECO:0000256" key="2">
    <source>
        <dbReference type="ARBA" id="ARBA00023012"/>
    </source>
</evidence>
<dbReference type="InterPro" id="IPR039420">
    <property type="entry name" value="WalR-like"/>
</dbReference>
<dbReference type="GO" id="GO:0000156">
    <property type="term" value="F:phosphorelay response regulator activity"/>
    <property type="evidence" value="ECO:0007669"/>
    <property type="project" value="TreeGrafter"/>
</dbReference>
<dbReference type="PROSITE" id="PS51755">
    <property type="entry name" value="OMPR_PHOB"/>
    <property type="match status" value="1"/>
</dbReference>
<dbReference type="SMART" id="SM00862">
    <property type="entry name" value="Trans_reg_C"/>
    <property type="match status" value="1"/>
</dbReference>
<dbReference type="SUPFAM" id="SSF52172">
    <property type="entry name" value="CheY-like"/>
    <property type="match status" value="1"/>
</dbReference>
<evidence type="ECO:0000256" key="4">
    <source>
        <dbReference type="ARBA" id="ARBA00023125"/>
    </source>
</evidence>
<dbReference type="GO" id="GO:0005829">
    <property type="term" value="C:cytosol"/>
    <property type="evidence" value="ECO:0007669"/>
    <property type="project" value="TreeGrafter"/>
</dbReference>
<dbReference type="Gene3D" id="6.10.250.690">
    <property type="match status" value="1"/>
</dbReference>
<dbReference type="Pfam" id="PF00072">
    <property type="entry name" value="Response_reg"/>
    <property type="match status" value="1"/>
</dbReference>
<feature type="domain" description="Response regulatory" evidence="8">
    <location>
        <begin position="2"/>
        <end position="116"/>
    </location>
</feature>
<evidence type="ECO:0000256" key="1">
    <source>
        <dbReference type="ARBA" id="ARBA00022553"/>
    </source>
</evidence>
<dbReference type="GO" id="GO:0006355">
    <property type="term" value="P:regulation of DNA-templated transcription"/>
    <property type="evidence" value="ECO:0007669"/>
    <property type="project" value="InterPro"/>
</dbReference>